<protein>
    <recommendedName>
        <fullName evidence="1">BTB domain-containing protein</fullName>
    </recommendedName>
</protein>
<dbReference type="CDD" id="cd18186">
    <property type="entry name" value="BTB_POZ_ZBTB_KLHL-like"/>
    <property type="match status" value="1"/>
</dbReference>
<accession>A0A9Q0R7P8</accession>
<comment type="caution">
    <text evidence="2">The sequence shown here is derived from an EMBL/GenBank/DDBJ whole genome shotgun (WGS) entry which is preliminary data.</text>
</comment>
<dbReference type="AlphaFoldDB" id="A0A9Q0R7P8"/>
<dbReference type="Pfam" id="PF00651">
    <property type="entry name" value="BTB"/>
    <property type="match status" value="1"/>
</dbReference>
<organism evidence="2 3">
    <name type="scientific">Anaeramoeba ignava</name>
    <name type="common">Anaerobic marine amoeba</name>
    <dbReference type="NCBI Taxonomy" id="1746090"/>
    <lineage>
        <taxon>Eukaryota</taxon>
        <taxon>Metamonada</taxon>
        <taxon>Anaeramoebidae</taxon>
        <taxon>Anaeramoeba</taxon>
    </lineage>
</organism>
<keyword evidence="3" id="KW-1185">Reference proteome</keyword>
<proteinExistence type="predicted"/>
<dbReference type="InterPro" id="IPR051481">
    <property type="entry name" value="BTB-POZ/Galectin-3-binding"/>
</dbReference>
<dbReference type="PANTHER" id="PTHR24410">
    <property type="entry name" value="HL07962P-RELATED"/>
    <property type="match status" value="1"/>
</dbReference>
<name>A0A9Q0R7P8_ANAIG</name>
<evidence type="ECO:0000313" key="3">
    <source>
        <dbReference type="Proteomes" id="UP001149090"/>
    </source>
</evidence>
<reference evidence="2" key="1">
    <citation type="submission" date="2022-10" db="EMBL/GenBank/DDBJ databases">
        <title>Novel sulphate-reducing endosymbionts in the free-living metamonad Anaeramoeba.</title>
        <authorList>
            <person name="Jerlstrom-Hultqvist J."/>
            <person name="Cepicka I."/>
            <person name="Gallot-Lavallee L."/>
            <person name="Salas-Leiva D."/>
            <person name="Curtis B.A."/>
            <person name="Zahonova K."/>
            <person name="Pipaliya S."/>
            <person name="Dacks J."/>
            <person name="Roger A.J."/>
        </authorList>
    </citation>
    <scope>NUCLEOTIDE SEQUENCE</scope>
    <source>
        <strain evidence="2">BMAN</strain>
    </source>
</reference>
<dbReference type="PROSITE" id="PS50097">
    <property type="entry name" value="BTB"/>
    <property type="match status" value="1"/>
</dbReference>
<feature type="domain" description="BTB" evidence="1">
    <location>
        <begin position="98"/>
        <end position="164"/>
    </location>
</feature>
<dbReference type="InterPro" id="IPR011333">
    <property type="entry name" value="SKP1/BTB/POZ_sf"/>
</dbReference>
<gene>
    <name evidence="2" type="ORF">M0811_02308</name>
</gene>
<evidence type="ECO:0000313" key="2">
    <source>
        <dbReference type="EMBL" id="KAJ5069731.1"/>
    </source>
</evidence>
<dbReference type="PANTHER" id="PTHR24410:SF23">
    <property type="entry name" value="BTB DOMAIN-CONTAINING PROTEIN-RELATED"/>
    <property type="match status" value="1"/>
</dbReference>
<sequence length="202" mass="23216">MFLNCHKSILRARCKKWEQMPYIAMLMTEKALQALKDYLYTGLYDPAKINEEDKKSLVSACEKLELQELLDLCEGKSVDTYRTLVDDFERLYKTSEGADFEIIVGDEKIPCHKAILAARSQLYLGMFTSVSDPSNSVPDFSGRSAESIRALLLYLYTDKTDHINYEIAKELIEASSFYGLYNHTLDEVCEKIILNHESQEKK</sequence>
<dbReference type="Gene3D" id="3.30.710.10">
    <property type="entry name" value="Potassium Channel Kv1.1, Chain A"/>
    <property type="match status" value="2"/>
</dbReference>
<dbReference type="InterPro" id="IPR000210">
    <property type="entry name" value="BTB/POZ_dom"/>
</dbReference>
<evidence type="ECO:0000259" key="1">
    <source>
        <dbReference type="PROSITE" id="PS50097"/>
    </source>
</evidence>
<dbReference type="SUPFAM" id="SSF54695">
    <property type="entry name" value="POZ domain"/>
    <property type="match status" value="2"/>
</dbReference>
<dbReference type="OrthoDB" id="6430399at2759"/>
<dbReference type="EMBL" id="JAPDFW010000103">
    <property type="protein sequence ID" value="KAJ5069731.1"/>
    <property type="molecule type" value="Genomic_DNA"/>
</dbReference>
<dbReference type="Proteomes" id="UP001149090">
    <property type="component" value="Unassembled WGS sequence"/>
</dbReference>
<dbReference type="SMART" id="SM00225">
    <property type="entry name" value="BTB"/>
    <property type="match status" value="1"/>
</dbReference>